<dbReference type="InterPro" id="IPR036890">
    <property type="entry name" value="HATPase_C_sf"/>
</dbReference>
<dbReference type="EMBL" id="CP021422">
    <property type="protein sequence ID" value="ASB41699.1"/>
    <property type="molecule type" value="Genomic_DNA"/>
</dbReference>
<evidence type="ECO:0000313" key="3">
    <source>
        <dbReference type="EMBL" id="QQR30961.1"/>
    </source>
</evidence>
<name>A0A1Z2XTJ3_9FIRM</name>
<sequence>MSMLHLEYQVPGDDFTRAGEASGDVKHKLKKLGYEPDAIRRIAIAMYEGEINLVIHGGGGEAIVDVDPDRVDIALIDQGPGIPDVEQAMQAGWSTAPDNVRALGFGAGMGLPNMKKYTDEMTIDSTVGVGTTVKMTVIPGRK</sequence>
<protein>
    <submittedName>
        <fullName evidence="3">ATP-binding protein</fullName>
    </submittedName>
    <submittedName>
        <fullName evidence="2">Anti-sigma regulatory factor</fullName>
    </submittedName>
</protein>
<keyword evidence="3" id="KW-0067">ATP-binding</keyword>
<accession>A0A1Z2XTJ3</accession>
<dbReference type="GO" id="GO:0005524">
    <property type="term" value="F:ATP binding"/>
    <property type="evidence" value="ECO:0007669"/>
    <property type="project" value="UniProtKB-KW"/>
</dbReference>
<reference evidence="4" key="2">
    <citation type="submission" date="2017-05" db="EMBL/GenBank/DDBJ databases">
        <title>Improved OligoMM genomes.</title>
        <authorList>
            <person name="Garzetti D."/>
        </authorList>
    </citation>
    <scope>NUCLEOTIDE SEQUENCE [LARGE SCALE GENOMIC DNA]</scope>
    <source>
        <strain evidence="4">KB18</strain>
    </source>
</reference>
<organism evidence="3 5">
    <name type="scientific">Acutalibacter muris</name>
    <dbReference type="NCBI Taxonomy" id="1796620"/>
    <lineage>
        <taxon>Bacteria</taxon>
        <taxon>Bacillati</taxon>
        <taxon>Bacillota</taxon>
        <taxon>Clostridia</taxon>
        <taxon>Eubacteriales</taxon>
        <taxon>Acutalibacteraceae</taxon>
        <taxon>Acutalibacter</taxon>
    </lineage>
</organism>
<dbReference type="Gene3D" id="3.30.565.10">
    <property type="entry name" value="Histidine kinase-like ATPase, C-terminal domain"/>
    <property type="match status" value="1"/>
</dbReference>
<keyword evidence="4" id="KW-1185">Reference proteome</keyword>
<reference evidence="2" key="1">
    <citation type="journal article" date="2017" name="Genome Announc.">
        <title>High-Quality Whole-Genome Sequences of the Oligo-Mouse-Microbiota Bacterial Community.</title>
        <authorList>
            <person name="Garzetti D."/>
            <person name="Brugiroux S."/>
            <person name="Bunk B."/>
            <person name="Pukall R."/>
            <person name="McCoy K.D."/>
            <person name="Macpherson A.J."/>
            <person name="Stecher B."/>
        </authorList>
    </citation>
    <scope>NUCLEOTIDE SEQUENCE</scope>
    <source>
        <strain evidence="2">KB18</strain>
    </source>
</reference>
<dbReference type="InterPro" id="IPR003594">
    <property type="entry name" value="HATPase_dom"/>
</dbReference>
<reference evidence="3 5" key="3">
    <citation type="submission" date="2020-11" db="EMBL/GenBank/DDBJ databases">
        <title>Closed and high quality bacterial genomes of the OMM12 community.</title>
        <authorList>
            <person name="Marbouty M."/>
            <person name="Lamy-Besnier Q."/>
            <person name="Debarbieux L."/>
            <person name="Koszul R."/>
        </authorList>
    </citation>
    <scope>NUCLEOTIDE SEQUENCE [LARGE SCALE GENOMIC DNA]</scope>
    <source>
        <strain evidence="3 5">KB18</strain>
    </source>
</reference>
<dbReference type="Proteomes" id="UP000196710">
    <property type="component" value="Chromosome"/>
</dbReference>
<dbReference type="Pfam" id="PF13581">
    <property type="entry name" value="HATPase_c_2"/>
    <property type="match status" value="1"/>
</dbReference>
<feature type="domain" description="Histidine kinase/HSP90-like ATPase" evidence="1">
    <location>
        <begin position="29"/>
        <end position="136"/>
    </location>
</feature>
<dbReference type="EMBL" id="CP065321">
    <property type="protein sequence ID" value="QQR30961.1"/>
    <property type="molecule type" value="Genomic_DNA"/>
</dbReference>
<gene>
    <name evidence="2" type="ORF">ADH66_14135</name>
    <name evidence="3" type="ORF">I5Q82_04490</name>
</gene>
<dbReference type="KEGG" id="amur:ADH66_14135"/>
<dbReference type="RefSeq" id="WP_066539417.1">
    <property type="nucleotide sequence ID" value="NZ_CAJTCQ010000005.1"/>
</dbReference>
<evidence type="ECO:0000259" key="1">
    <source>
        <dbReference type="Pfam" id="PF13581"/>
    </source>
</evidence>
<evidence type="ECO:0000313" key="5">
    <source>
        <dbReference type="Proteomes" id="UP000596035"/>
    </source>
</evidence>
<dbReference type="Proteomes" id="UP000596035">
    <property type="component" value="Chromosome"/>
</dbReference>
<dbReference type="AlphaFoldDB" id="A0A1Z2XTJ3"/>
<keyword evidence="3" id="KW-0547">Nucleotide-binding</keyword>
<evidence type="ECO:0000313" key="2">
    <source>
        <dbReference type="EMBL" id="ASB41699.1"/>
    </source>
</evidence>
<evidence type="ECO:0000313" key="4">
    <source>
        <dbReference type="Proteomes" id="UP000196710"/>
    </source>
</evidence>
<dbReference type="SUPFAM" id="SSF55874">
    <property type="entry name" value="ATPase domain of HSP90 chaperone/DNA topoisomerase II/histidine kinase"/>
    <property type="match status" value="1"/>
</dbReference>
<proteinExistence type="predicted"/>